<keyword evidence="8" id="KW-1185">Reference proteome</keyword>
<dbReference type="RefSeq" id="WP_088254897.1">
    <property type="nucleotide sequence ID" value="NZ_NIDE01000005.1"/>
</dbReference>
<sequence>MHQPTSEPGERLAALATHLDGRREVILETWHRAADEDPVLTTGPSLPYAQFRDHIPHLLNTFARTLRTRATDATAPAASGQWVAVAHGLQRWQQGYRLREVTRELGLLHSCVADELEAYTLANPAVEPGVMAVARRAWAELCWRSIGESTEEYHRLQQAEAAGHARDLALALDEVRDTERRRAEAWREAAHDLRGNVGVVKTTTSILGVKGVPESAREKAVDMLQRNVAALQAMLDELLSLARLEAGHERRDAKPFDAAELLSGLCANLQPMAIERGLYLNVTGPTTLPVVGDAAKVGRVAQNLLINALKYTARGGVTVTWAEGSAGDEARWLFVVADTGPGIHVGPAAAIAEAVKEATTAAKDASRPPDTGATEPTPAAQAGRAQPGEGIGLSIVKRLCELLDATLELESKAGEGSTFRVRMPRRYDAAPGA</sequence>
<feature type="region of interest" description="Disordered" evidence="5">
    <location>
        <begin position="359"/>
        <end position="387"/>
    </location>
</feature>
<dbReference type="Pfam" id="PF02518">
    <property type="entry name" value="HATPase_c"/>
    <property type="match status" value="1"/>
</dbReference>
<dbReference type="InterPro" id="IPR005467">
    <property type="entry name" value="His_kinase_dom"/>
</dbReference>
<dbReference type="GO" id="GO:0009927">
    <property type="term" value="F:histidine phosphotransfer kinase activity"/>
    <property type="evidence" value="ECO:0007669"/>
    <property type="project" value="TreeGrafter"/>
</dbReference>
<evidence type="ECO:0000256" key="5">
    <source>
        <dbReference type="SAM" id="MobiDB-lite"/>
    </source>
</evidence>
<dbReference type="InterPro" id="IPR036097">
    <property type="entry name" value="HisK_dim/P_sf"/>
</dbReference>
<feature type="domain" description="Histidine kinase" evidence="6">
    <location>
        <begin position="188"/>
        <end position="427"/>
    </location>
</feature>
<dbReference type="Gene3D" id="1.10.287.130">
    <property type="match status" value="1"/>
</dbReference>
<comment type="catalytic activity">
    <reaction evidence="1">
        <text>ATP + protein L-histidine = ADP + protein N-phospho-L-histidine.</text>
        <dbReference type="EC" id="2.7.13.3"/>
    </reaction>
</comment>
<dbReference type="GO" id="GO:0000155">
    <property type="term" value="F:phosphorelay sensor kinase activity"/>
    <property type="evidence" value="ECO:0007669"/>
    <property type="project" value="InterPro"/>
</dbReference>
<dbReference type="SMART" id="SM00387">
    <property type="entry name" value="HATPase_c"/>
    <property type="match status" value="1"/>
</dbReference>
<evidence type="ECO:0000256" key="4">
    <source>
        <dbReference type="ARBA" id="ARBA00022777"/>
    </source>
</evidence>
<dbReference type="PROSITE" id="PS50109">
    <property type="entry name" value="HIS_KIN"/>
    <property type="match status" value="1"/>
</dbReference>
<dbReference type="EMBL" id="NIDE01000005">
    <property type="protein sequence ID" value="OWK41615.1"/>
    <property type="molecule type" value="Genomic_DNA"/>
</dbReference>
<dbReference type="OrthoDB" id="9808408at2"/>
<dbReference type="PANTHER" id="PTHR43047">
    <property type="entry name" value="TWO-COMPONENT HISTIDINE PROTEIN KINASE"/>
    <property type="match status" value="1"/>
</dbReference>
<dbReference type="GO" id="GO:0005886">
    <property type="term" value="C:plasma membrane"/>
    <property type="evidence" value="ECO:0007669"/>
    <property type="project" value="TreeGrafter"/>
</dbReference>
<dbReference type="SUPFAM" id="SSF47384">
    <property type="entry name" value="Homodimeric domain of signal transducing histidine kinase"/>
    <property type="match status" value="1"/>
</dbReference>
<dbReference type="InterPro" id="IPR003594">
    <property type="entry name" value="HATPase_dom"/>
</dbReference>
<evidence type="ECO:0000313" key="7">
    <source>
        <dbReference type="EMBL" id="OWK41615.1"/>
    </source>
</evidence>
<dbReference type="AlphaFoldDB" id="A0A225DZ40"/>
<evidence type="ECO:0000259" key="6">
    <source>
        <dbReference type="PROSITE" id="PS50109"/>
    </source>
</evidence>
<dbReference type="PANTHER" id="PTHR43047:SF72">
    <property type="entry name" value="OSMOSENSING HISTIDINE PROTEIN KINASE SLN1"/>
    <property type="match status" value="1"/>
</dbReference>
<protein>
    <recommendedName>
        <fullName evidence="2">histidine kinase</fullName>
        <ecNumber evidence="2">2.7.13.3</ecNumber>
    </recommendedName>
</protein>
<accession>A0A225DZ40</accession>
<keyword evidence="3" id="KW-0808">Transferase</keyword>
<dbReference type="Gene3D" id="3.30.565.10">
    <property type="entry name" value="Histidine kinase-like ATPase, C-terminal domain"/>
    <property type="match status" value="1"/>
</dbReference>
<organism evidence="7 8">
    <name type="scientific">Fimbriiglobus ruber</name>
    <dbReference type="NCBI Taxonomy" id="1908690"/>
    <lineage>
        <taxon>Bacteria</taxon>
        <taxon>Pseudomonadati</taxon>
        <taxon>Planctomycetota</taxon>
        <taxon>Planctomycetia</taxon>
        <taxon>Gemmatales</taxon>
        <taxon>Gemmataceae</taxon>
        <taxon>Fimbriiglobus</taxon>
    </lineage>
</organism>
<evidence type="ECO:0000256" key="2">
    <source>
        <dbReference type="ARBA" id="ARBA00012438"/>
    </source>
</evidence>
<comment type="caution">
    <text evidence="7">The sequence shown here is derived from an EMBL/GenBank/DDBJ whole genome shotgun (WGS) entry which is preliminary data.</text>
</comment>
<proteinExistence type="predicted"/>
<name>A0A225DZ40_9BACT</name>
<dbReference type="SUPFAM" id="SSF55874">
    <property type="entry name" value="ATPase domain of HSP90 chaperone/DNA topoisomerase II/histidine kinase"/>
    <property type="match status" value="1"/>
</dbReference>
<evidence type="ECO:0000256" key="1">
    <source>
        <dbReference type="ARBA" id="ARBA00000085"/>
    </source>
</evidence>
<dbReference type="InterPro" id="IPR036890">
    <property type="entry name" value="HATPase_C_sf"/>
</dbReference>
<keyword evidence="4" id="KW-0418">Kinase</keyword>
<reference evidence="8" key="1">
    <citation type="submission" date="2017-06" db="EMBL/GenBank/DDBJ databases">
        <title>Genome analysis of Fimbriiglobus ruber SP5, the first member of the order Planctomycetales with confirmed chitinolytic capability.</title>
        <authorList>
            <person name="Ravin N.V."/>
            <person name="Rakitin A.L."/>
            <person name="Ivanova A.A."/>
            <person name="Beletsky A.V."/>
            <person name="Kulichevskaya I.S."/>
            <person name="Mardanov A.V."/>
            <person name="Dedysh S.N."/>
        </authorList>
    </citation>
    <scope>NUCLEOTIDE SEQUENCE [LARGE SCALE GENOMIC DNA]</scope>
    <source>
        <strain evidence="8">SP5</strain>
    </source>
</reference>
<dbReference type="InterPro" id="IPR004358">
    <property type="entry name" value="Sig_transdc_His_kin-like_C"/>
</dbReference>
<evidence type="ECO:0000256" key="3">
    <source>
        <dbReference type="ARBA" id="ARBA00022679"/>
    </source>
</evidence>
<gene>
    <name evidence="7" type="ORF">FRUB_03693</name>
</gene>
<dbReference type="EC" id="2.7.13.3" evidence="2"/>
<dbReference type="Proteomes" id="UP000214646">
    <property type="component" value="Unassembled WGS sequence"/>
</dbReference>
<evidence type="ECO:0000313" key="8">
    <source>
        <dbReference type="Proteomes" id="UP000214646"/>
    </source>
</evidence>
<dbReference type="PRINTS" id="PR00344">
    <property type="entry name" value="BCTRLSENSOR"/>
</dbReference>